<dbReference type="SMART" id="SM00248">
    <property type="entry name" value="ANK"/>
    <property type="match status" value="12"/>
</dbReference>
<dbReference type="GO" id="GO:0004540">
    <property type="term" value="F:RNA nuclease activity"/>
    <property type="evidence" value="ECO:0007669"/>
    <property type="project" value="TreeGrafter"/>
</dbReference>
<dbReference type="EMBL" id="UGOW01000001">
    <property type="protein sequence ID" value="STY19158.1"/>
    <property type="molecule type" value="Genomic_DNA"/>
</dbReference>
<dbReference type="Proteomes" id="UP000254230">
    <property type="component" value="Unassembled WGS sequence"/>
</dbReference>
<dbReference type="SUPFAM" id="SSF48403">
    <property type="entry name" value="Ankyrin repeat"/>
    <property type="match status" value="2"/>
</dbReference>
<feature type="region of interest" description="Disordered" evidence="4">
    <location>
        <begin position="612"/>
        <end position="631"/>
    </location>
</feature>
<dbReference type="PROSITE" id="PS50088">
    <property type="entry name" value="ANK_REPEAT"/>
    <property type="match status" value="4"/>
</dbReference>
<keyword evidence="1" id="KW-0677">Repeat</keyword>
<evidence type="ECO:0000256" key="1">
    <source>
        <dbReference type="ARBA" id="ARBA00022737"/>
    </source>
</evidence>
<dbReference type="PANTHER" id="PTHR24141">
    <property type="entry name" value="2-5A-DEPENDENT RIBONUCLEASE"/>
    <property type="match status" value="1"/>
</dbReference>
<gene>
    <name evidence="5" type="ORF">Lqua_0572</name>
    <name evidence="6" type="ORF">NCTC12376_02989</name>
</gene>
<dbReference type="PANTHER" id="PTHR24141:SF1">
    <property type="entry name" value="2-5A-DEPENDENT RIBONUCLEASE"/>
    <property type="match status" value="1"/>
</dbReference>
<evidence type="ECO:0000313" key="7">
    <source>
        <dbReference type="Proteomes" id="UP000054639"/>
    </source>
</evidence>
<feature type="repeat" description="ANK" evidence="3">
    <location>
        <begin position="93"/>
        <end position="125"/>
    </location>
</feature>
<accession>A0A378L0H4</accession>
<dbReference type="InterPro" id="IPR002110">
    <property type="entry name" value="Ankyrin_rpt"/>
</dbReference>
<evidence type="ECO:0000313" key="6">
    <source>
        <dbReference type="EMBL" id="STY19158.1"/>
    </source>
</evidence>
<dbReference type="PROSITE" id="PS50297">
    <property type="entry name" value="ANK_REP_REGION"/>
    <property type="match status" value="3"/>
</dbReference>
<dbReference type="EMBL" id="LNYR01000006">
    <property type="protein sequence ID" value="KTD52739.1"/>
    <property type="molecule type" value="Genomic_DNA"/>
</dbReference>
<dbReference type="Gene3D" id="1.25.40.20">
    <property type="entry name" value="Ankyrin repeat-containing domain"/>
    <property type="match status" value="3"/>
</dbReference>
<evidence type="ECO:0000313" key="8">
    <source>
        <dbReference type="Proteomes" id="UP000254230"/>
    </source>
</evidence>
<organism evidence="6 8">
    <name type="scientific">Legionella quateirensis</name>
    <dbReference type="NCBI Taxonomy" id="45072"/>
    <lineage>
        <taxon>Bacteria</taxon>
        <taxon>Pseudomonadati</taxon>
        <taxon>Pseudomonadota</taxon>
        <taxon>Gammaproteobacteria</taxon>
        <taxon>Legionellales</taxon>
        <taxon>Legionellaceae</taxon>
        <taxon>Legionella</taxon>
    </lineage>
</organism>
<reference evidence="6 8" key="2">
    <citation type="submission" date="2018-06" db="EMBL/GenBank/DDBJ databases">
        <authorList>
            <consortium name="Pathogen Informatics"/>
            <person name="Doyle S."/>
        </authorList>
    </citation>
    <scope>NUCLEOTIDE SEQUENCE [LARGE SCALE GENOMIC DNA]</scope>
    <source>
        <strain evidence="6 8">NCTC12376</strain>
    </source>
</reference>
<keyword evidence="7" id="KW-1185">Reference proteome</keyword>
<dbReference type="GO" id="GO:0006396">
    <property type="term" value="P:RNA processing"/>
    <property type="evidence" value="ECO:0007669"/>
    <property type="project" value="TreeGrafter"/>
</dbReference>
<evidence type="ECO:0000313" key="5">
    <source>
        <dbReference type="EMBL" id="KTD52739.1"/>
    </source>
</evidence>
<dbReference type="Pfam" id="PF13637">
    <property type="entry name" value="Ank_4"/>
    <property type="match status" value="1"/>
</dbReference>
<dbReference type="InterPro" id="IPR036770">
    <property type="entry name" value="Ankyrin_rpt-contain_sf"/>
</dbReference>
<dbReference type="AlphaFoldDB" id="A0A378L0H4"/>
<evidence type="ECO:0000256" key="4">
    <source>
        <dbReference type="SAM" id="MobiDB-lite"/>
    </source>
</evidence>
<evidence type="ECO:0000256" key="2">
    <source>
        <dbReference type="ARBA" id="ARBA00023043"/>
    </source>
</evidence>
<name>A0A378L0H4_9GAMM</name>
<evidence type="ECO:0000256" key="3">
    <source>
        <dbReference type="PROSITE-ProRule" id="PRU00023"/>
    </source>
</evidence>
<feature type="repeat" description="ANK" evidence="3">
    <location>
        <begin position="368"/>
        <end position="400"/>
    </location>
</feature>
<reference evidence="5 7" key="1">
    <citation type="submission" date="2015-11" db="EMBL/GenBank/DDBJ databases">
        <title>Genomic analysis of 38 Legionella species identifies large and diverse effector repertoires.</title>
        <authorList>
            <person name="Burstein D."/>
            <person name="Amaro F."/>
            <person name="Zusman T."/>
            <person name="Lifshitz Z."/>
            <person name="Cohen O."/>
            <person name="Gilbert J.A."/>
            <person name="Pupko T."/>
            <person name="Shuman H.A."/>
            <person name="Segal G."/>
        </authorList>
    </citation>
    <scope>NUCLEOTIDE SEQUENCE [LARGE SCALE GENOMIC DNA]</scope>
    <source>
        <strain evidence="5 7">ATCC 49507</strain>
    </source>
</reference>
<feature type="repeat" description="ANK" evidence="3">
    <location>
        <begin position="335"/>
        <end position="367"/>
    </location>
</feature>
<dbReference type="Proteomes" id="UP000054639">
    <property type="component" value="Unassembled WGS sequence"/>
</dbReference>
<protein>
    <submittedName>
        <fullName evidence="6">Ankyrin repeat protein</fullName>
    </submittedName>
</protein>
<dbReference type="Pfam" id="PF12796">
    <property type="entry name" value="Ank_2"/>
    <property type="match status" value="2"/>
</dbReference>
<dbReference type="RefSeq" id="WP_058472782.1">
    <property type="nucleotide sequence ID" value="NZ_CAAAIL010000011.1"/>
</dbReference>
<sequence length="631" mass="71105">MYNELIKASSNTSLDHTVLSASEPPNTVEQPDNDLLYEAIRKGDLERTQLLIEEGLVLHSDQYTPLMLACFYGHLELAKLFYKDNAINERDVYGNTALIHAAWNGHTEVVQWLISAGADINAVNISADSALLVALRFEHPETARYLLTQDTIQTDVPNSLSYEPLVIALVHGYLDIVERLYNNHVDLNKQYTENNTLLHMCAMVNNLPSMHWLLEHGANPWVSNGNHMTPVRIAASRGYTEMVSSLIAKMKNHHHFSEELDYILLGAACQGYGEIIDLVLAHKHHFPNIMMQVALLQATVTNNWTMVAKLLDINPGKALKRINKHYDYGDFEYNYGNTLLHSAAVNGHLQMVQNLIAHGAKASARNYNNDTVLHCAVRSGNIDLVRWLCNQYMPVNQQNEQGNTPLHLAVKLNNLPMVRCLLLHGSSYKIENKQKNSAEFLAKRNPELDQLFQEMRAKDLKHFGINDLHLAAATHEEKALLQILPLHHDFSLKSEDGLTPIQIAAHMGNSGTLAIMLLWEAKGDKKAARILAKELKEHYEAKSSAYLGITNAIKSIDSFPAHRLDALIKLYNSCQYPNVENKPVHDERTVQNSSPRWRGFFCVDNRSSSSITEEIEEDSENEIKSVASQNH</sequence>
<keyword evidence="2 3" id="KW-0040">ANK repeat</keyword>
<proteinExistence type="predicted"/>
<dbReference type="STRING" id="45072.Lqua_0572"/>
<feature type="repeat" description="ANK" evidence="3">
    <location>
        <begin position="401"/>
        <end position="433"/>
    </location>
</feature>
<dbReference type="GO" id="GO:0003723">
    <property type="term" value="F:RNA binding"/>
    <property type="evidence" value="ECO:0007669"/>
    <property type="project" value="TreeGrafter"/>
</dbReference>
<dbReference type="PRINTS" id="PR01415">
    <property type="entry name" value="ANKYRIN"/>
</dbReference>